<dbReference type="GO" id="GO:0008028">
    <property type="term" value="F:monocarboxylic acid transmembrane transporter activity"/>
    <property type="evidence" value="ECO:0007669"/>
    <property type="project" value="TreeGrafter"/>
</dbReference>
<protein>
    <submittedName>
        <fullName evidence="3">Monocarboxylate transporter 12</fullName>
    </submittedName>
</protein>
<dbReference type="Gene3D" id="1.20.1250.20">
    <property type="entry name" value="MFS general substrate transporter like domains"/>
    <property type="match status" value="1"/>
</dbReference>
<feature type="compositionally biased region" description="Polar residues" evidence="1">
    <location>
        <begin position="218"/>
        <end position="231"/>
    </location>
</feature>
<feature type="compositionally biased region" description="Basic and acidic residues" evidence="1">
    <location>
        <begin position="191"/>
        <end position="213"/>
    </location>
</feature>
<keyword evidence="2" id="KW-0812">Transmembrane</keyword>
<feature type="transmembrane region" description="Helical" evidence="2">
    <location>
        <begin position="74"/>
        <end position="92"/>
    </location>
</feature>
<dbReference type="SUPFAM" id="SSF103473">
    <property type="entry name" value="MFS general substrate transporter"/>
    <property type="match status" value="1"/>
</dbReference>
<feature type="transmembrane region" description="Helical" evidence="2">
    <location>
        <begin position="130"/>
        <end position="156"/>
    </location>
</feature>
<feature type="transmembrane region" description="Helical" evidence="2">
    <location>
        <begin position="47"/>
        <end position="67"/>
    </location>
</feature>
<dbReference type="PANTHER" id="PTHR11360">
    <property type="entry name" value="MONOCARBOXYLATE TRANSPORTER"/>
    <property type="match status" value="1"/>
</dbReference>
<dbReference type="InterPro" id="IPR036259">
    <property type="entry name" value="MFS_trans_sf"/>
</dbReference>
<keyword evidence="2" id="KW-1133">Transmembrane helix</keyword>
<dbReference type="Pfam" id="PF07690">
    <property type="entry name" value="MFS_1"/>
    <property type="match status" value="1"/>
</dbReference>
<dbReference type="InterPro" id="IPR050327">
    <property type="entry name" value="Proton-linked_MCT"/>
</dbReference>
<evidence type="ECO:0000313" key="3">
    <source>
        <dbReference type="EMBL" id="GIY28104.1"/>
    </source>
</evidence>
<evidence type="ECO:0000256" key="2">
    <source>
        <dbReference type="SAM" id="Phobius"/>
    </source>
</evidence>
<evidence type="ECO:0000256" key="1">
    <source>
        <dbReference type="SAM" id="MobiDB-lite"/>
    </source>
</evidence>
<accession>A0AAV4S573</accession>
<keyword evidence="2" id="KW-0472">Membrane</keyword>
<dbReference type="PANTHER" id="PTHR11360:SF284">
    <property type="entry name" value="EG:103B4.3 PROTEIN-RELATED"/>
    <property type="match status" value="1"/>
</dbReference>
<proteinExistence type="predicted"/>
<name>A0AAV4S573_CAEEX</name>
<keyword evidence="4" id="KW-1185">Reference proteome</keyword>
<sequence length="255" mass="27806">MIKDEYWGWVIVFTTFTINLILDGVMYTLGVFYVEFIDYFKTTPGKASTVVSELVIVLVGPVASGFVNKYGCRVVSSVGTIISCVGLLLSLAVPEVEYLYFTIGIITGAGFGLVYLPSVISIPMYLEKNVATAIGISMAGSGIGALIFAPLMAWLVNYYGSWKGAVLIATGLVLNCLVLSLFYHDTIGKKEKDPKENHSDDQNSNDSSERYHLDSLNGAETVQQGNKQNSLKSKRTQKKLSHQSKILVGGPVQFH</sequence>
<dbReference type="EMBL" id="BPLR01008905">
    <property type="protein sequence ID" value="GIY28104.1"/>
    <property type="molecule type" value="Genomic_DNA"/>
</dbReference>
<dbReference type="InterPro" id="IPR011701">
    <property type="entry name" value="MFS"/>
</dbReference>
<comment type="caution">
    <text evidence="3">The sequence shown here is derived from an EMBL/GenBank/DDBJ whole genome shotgun (WGS) entry which is preliminary data.</text>
</comment>
<dbReference type="AlphaFoldDB" id="A0AAV4S573"/>
<dbReference type="Proteomes" id="UP001054945">
    <property type="component" value="Unassembled WGS sequence"/>
</dbReference>
<feature type="transmembrane region" description="Helical" evidence="2">
    <location>
        <begin position="162"/>
        <end position="183"/>
    </location>
</feature>
<gene>
    <name evidence="3" type="primary">SLC16A12</name>
    <name evidence="3" type="ORF">CEXT_379191</name>
</gene>
<feature type="transmembrane region" description="Helical" evidence="2">
    <location>
        <begin position="7"/>
        <end position="27"/>
    </location>
</feature>
<reference evidence="3 4" key="1">
    <citation type="submission" date="2021-06" db="EMBL/GenBank/DDBJ databases">
        <title>Caerostris extrusa draft genome.</title>
        <authorList>
            <person name="Kono N."/>
            <person name="Arakawa K."/>
        </authorList>
    </citation>
    <scope>NUCLEOTIDE SEQUENCE [LARGE SCALE GENOMIC DNA]</scope>
</reference>
<feature type="compositionally biased region" description="Basic residues" evidence="1">
    <location>
        <begin position="232"/>
        <end position="242"/>
    </location>
</feature>
<evidence type="ECO:0000313" key="4">
    <source>
        <dbReference type="Proteomes" id="UP001054945"/>
    </source>
</evidence>
<organism evidence="3 4">
    <name type="scientific">Caerostris extrusa</name>
    <name type="common">Bark spider</name>
    <name type="synonym">Caerostris bankana</name>
    <dbReference type="NCBI Taxonomy" id="172846"/>
    <lineage>
        <taxon>Eukaryota</taxon>
        <taxon>Metazoa</taxon>
        <taxon>Ecdysozoa</taxon>
        <taxon>Arthropoda</taxon>
        <taxon>Chelicerata</taxon>
        <taxon>Arachnida</taxon>
        <taxon>Araneae</taxon>
        <taxon>Araneomorphae</taxon>
        <taxon>Entelegynae</taxon>
        <taxon>Araneoidea</taxon>
        <taxon>Araneidae</taxon>
        <taxon>Caerostris</taxon>
    </lineage>
</organism>
<feature type="transmembrane region" description="Helical" evidence="2">
    <location>
        <begin position="98"/>
        <end position="118"/>
    </location>
</feature>
<feature type="region of interest" description="Disordered" evidence="1">
    <location>
        <begin position="191"/>
        <end position="242"/>
    </location>
</feature>